<evidence type="ECO:0000256" key="3">
    <source>
        <dbReference type="ARBA" id="ARBA00023125"/>
    </source>
</evidence>
<dbReference type="SMART" id="SM01372">
    <property type="entry name" value="E2F_TDP"/>
    <property type="match status" value="1"/>
</dbReference>
<feature type="region of interest" description="Disordered" evidence="7">
    <location>
        <begin position="239"/>
        <end position="322"/>
    </location>
</feature>
<keyword evidence="2 5" id="KW-0805">Transcription regulation</keyword>
<gene>
    <name evidence="9" type="ORF">CAUJ_LOCUS5545</name>
</gene>
<feature type="compositionally biased region" description="Acidic residues" evidence="7">
    <location>
        <begin position="31"/>
        <end position="43"/>
    </location>
</feature>
<feature type="domain" description="E2F/DP family winged-helix DNA-binding" evidence="8">
    <location>
        <begin position="50"/>
        <end position="116"/>
    </location>
</feature>
<dbReference type="SUPFAM" id="SSF144074">
    <property type="entry name" value="E2F-DP heterodimerization region"/>
    <property type="match status" value="1"/>
</dbReference>
<dbReference type="InterPro" id="IPR036390">
    <property type="entry name" value="WH_DNA-bd_sf"/>
</dbReference>
<dbReference type="Gene3D" id="1.10.10.10">
    <property type="entry name" value="Winged helix-like DNA-binding domain superfamily/Winged helix DNA-binding domain"/>
    <property type="match status" value="1"/>
</dbReference>
<dbReference type="PANTHER" id="PTHR12081">
    <property type="entry name" value="TRANSCRIPTION FACTOR E2F"/>
    <property type="match status" value="1"/>
</dbReference>
<keyword evidence="6" id="KW-0175">Coiled coil</keyword>
<keyword evidence="5" id="KW-0539">Nucleus</keyword>
<keyword evidence="10" id="KW-1185">Reference proteome</keyword>
<reference evidence="9" key="1">
    <citation type="submission" date="2020-10" db="EMBL/GenBank/DDBJ databases">
        <authorList>
            <person name="Kikuchi T."/>
        </authorList>
    </citation>
    <scope>NUCLEOTIDE SEQUENCE</scope>
    <source>
        <strain evidence="9">NKZ352</strain>
    </source>
</reference>
<dbReference type="InterPro" id="IPR015633">
    <property type="entry name" value="E2F"/>
</dbReference>
<feature type="compositionally biased region" description="Polar residues" evidence="7">
    <location>
        <begin position="281"/>
        <end position="296"/>
    </location>
</feature>
<comment type="subcellular location">
    <subcellularLocation>
        <location evidence="5">Nucleus</location>
    </subcellularLocation>
</comment>
<comment type="caution">
    <text evidence="9">The sequence shown here is derived from an EMBL/GenBank/DDBJ whole genome shotgun (WGS) entry which is preliminary data.</text>
</comment>
<dbReference type="AlphaFoldDB" id="A0A8S1H047"/>
<organism evidence="9 10">
    <name type="scientific">Caenorhabditis auriculariae</name>
    <dbReference type="NCBI Taxonomy" id="2777116"/>
    <lineage>
        <taxon>Eukaryota</taxon>
        <taxon>Metazoa</taxon>
        <taxon>Ecdysozoa</taxon>
        <taxon>Nematoda</taxon>
        <taxon>Chromadorea</taxon>
        <taxon>Rhabditida</taxon>
        <taxon>Rhabditina</taxon>
        <taxon>Rhabditomorpha</taxon>
        <taxon>Rhabditoidea</taxon>
        <taxon>Rhabditidae</taxon>
        <taxon>Peloderinae</taxon>
        <taxon>Caenorhabditis</taxon>
    </lineage>
</organism>
<feature type="coiled-coil region" evidence="6">
    <location>
        <begin position="127"/>
        <end position="154"/>
    </location>
</feature>
<evidence type="ECO:0000256" key="7">
    <source>
        <dbReference type="SAM" id="MobiDB-lite"/>
    </source>
</evidence>
<evidence type="ECO:0000313" key="10">
    <source>
        <dbReference type="Proteomes" id="UP000835052"/>
    </source>
</evidence>
<dbReference type="GO" id="GO:0090575">
    <property type="term" value="C:RNA polymerase II transcription regulator complex"/>
    <property type="evidence" value="ECO:0007669"/>
    <property type="project" value="TreeGrafter"/>
</dbReference>
<dbReference type="InterPro" id="IPR036388">
    <property type="entry name" value="WH-like_DNA-bd_sf"/>
</dbReference>
<dbReference type="GO" id="GO:0000978">
    <property type="term" value="F:RNA polymerase II cis-regulatory region sequence-specific DNA binding"/>
    <property type="evidence" value="ECO:0007669"/>
    <property type="project" value="InterPro"/>
</dbReference>
<dbReference type="GO" id="GO:0046983">
    <property type="term" value="F:protein dimerization activity"/>
    <property type="evidence" value="ECO:0007669"/>
    <property type="project" value="InterPro"/>
</dbReference>
<proteinExistence type="inferred from homology"/>
<dbReference type="Gene3D" id="6.10.250.540">
    <property type="match status" value="1"/>
</dbReference>
<dbReference type="Proteomes" id="UP000835052">
    <property type="component" value="Unassembled WGS sequence"/>
</dbReference>
<keyword evidence="4 5" id="KW-0804">Transcription</keyword>
<dbReference type="FunFam" id="1.10.10.10:FF:000008">
    <property type="entry name" value="E2F transcription factor 1"/>
    <property type="match status" value="1"/>
</dbReference>
<evidence type="ECO:0000256" key="2">
    <source>
        <dbReference type="ARBA" id="ARBA00023015"/>
    </source>
</evidence>
<dbReference type="Pfam" id="PF02319">
    <property type="entry name" value="WHD_E2F_TDP"/>
    <property type="match status" value="1"/>
</dbReference>
<evidence type="ECO:0000256" key="4">
    <source>
        <dbReference type="ARBA" id="ARBA00023163"/>
    </source>
</evidence>
<evidence type="ECO:0000259" key="8">
    <source>
        <dbReference type="SMART" id="SM01372"/>
    </source>
</evidence>
<keyword evidence="3 5" id="KW-0238">DNA-binding</keyword>
<name>A0A8S1H047_9PELO</name>
<feature type="compositionally biased region" description="Basic and acidic residues" evidence="7">
    <location>
        <begin position="267"/>
        <end position="280"/>
    </location>
</feature>
<protein>
    <recommendedName>
        <fullName evidence="8">E2F/DP family winged-helix DNA-binding domain-containing protein</fullName>
    </recommendedName>
</protein>
<dbReference type="GO" id="GO:0000981">
    <property type="term" value="F:DNA-binding transcription factor activity, RNA polymerase II-specific"/>
    <property type="evidence" value="ECO:0007669"/>
    <property type="project" value="TreeGrafter"/>
</dbReference>
<evidence type="ECO:0000256" key="5">
    <source>
        <dbReference type="RuleBase" id="RU003796"/>
    </source>
</evidence>
<dbReference type="InterPro" id="IPR003316">
    <property type="entry name" value="E2F_WHTH_DNA-bd_dom"/>
</dbReference>
<dbReference type="Pfam" id="PF16421">
    <property type="entry name" value="E2F_CC-MB"/>
    <property type="match status" value="1"/>
</dbReference>
<evidence type="ECO:0000256" key="1">
    <source>
        <dbReference type="ARBA" id="ARBA00010940"/>
    </source>
</evidence>
<evidence type="ECO:0000256" key="6">
    <source>
        <dbReference type="SAM" id="Coils"/>
    </source>
</evidence>
<dbReference type="InterPro" id="IPR037241">
    <property type="entry name" value="E2F-DP_heterodim"/>
</dbReference>
<comment type="similarity">
    <text evidence="1 5">Belongs to the E2F/DP family.</text>
</comment>
<evidence type="ECO:0000313" key="9">
    <source>
        <dbReference type="EMBL" id="CAD6189626.1"/>
    </source>
</evidence>
<dbReference type="OrthoDB" id="1743261at2759"/>
<feature type="region of interest" description="Disordered" evidence="7">
    <location>
        <begin position="23"/>
        <end position="46"/>
    </location>
</feature>
<accession>A0A8S1H047</accession>
<dbReference type="EMBL" id="CAJGYM010000011">
    <property type="protein sequence ID" value="CAD6189626.1"/>
    <property type="molecule type" value="Genomic_DNA"/>
</dbReference>
<dbReference type="SUPFAM" id="SSF46785">
    <property type="entry name" value="Winged helix' DNA-binding domain"/>
    <property type="match status" value="1"/>
</dbReference>
<dbReference type="InterPro" id="IPR032198">
    <property type="entry name" value="E2F_CC-MB"/>
</dbReference>
<sequence length="337" mass="37787">MDHSLDGENDFGALINFATLNGTSDSPSLQDEFEFSDDEDDIDQPQMGTRADKSLGLLAKRFIKMIQNAQNGRCDLNTAAETLNVRQKRRIYDITNVLEGIGLIEKRSKNIIQWKGGDFLSGRKQGTSEEVRRVAELKSDIEKLERDEKEIDNHSKWMGQSLRNVFDTSTNHMFAYMSRESVEEAFPEKITFAMQARPGTLIDVSNPTDESSQYWLHIRNSCGPISAVMVSDHKVRSRGDAYQKPVEDGLTAVGEDPGQILEDEDEERKRNEHDSKKDDSSQGNDLSGDGTSAKQKQTSKKEGPEMPQLLAPGSSGREDLVYQIETPCATDLFQETL</sequence>
<dbReference type="PANTHER" id="PTHR12081:SF18">
    <property type="entry name" value="TRANSCRIPTION FACTOR E2F2-RELATED"/>
    <property type="match status" value="1"/>
</dbReference>